<accession>A0A8D8F491</accession>
<proteinExistence type="predicted"/>
<dbReference type="AlphaFoldDB" id="A0A8D8F491"/>
<evidence type="ECO:0000256" key="1">
    <source>
        <dbReference type="SAM" id="SignalP"/>
    </source>
</evidence>
<evidence type="ECO:0000313" key="2">
    <source>
        <dbReference type="EMBL" id="CAG6456928.1"/>
    </source>
</evidence>
<reference evidence="2" key="1">
    <citation type="submission" date="2021-05" db="EMBL/GenBank/DDBJ databases">
        <authorList>
            <person name="Alioto T."/>
            <person name="Alioto T."/>
            <person name="Gomez Garrido J."/>
        </authorList>
    </citation>
    <scope>NUCLEOTIDE SEQUENCE</scope>
</reference>
<feature type="chain" id="PRO_5034548777" evidence="1">
    <location>
        <begin position="23"/>
        <end position="149"/>
    </location>
</feature>
<name>A0A8D8F491_CULPI</name>
<protein>
    <submittedName>
        <fullName evidence="2">(northern house mosquito) hypothetical protein</fullName>
    </submittedName>
</protein>
<keyword evidence="1" id="KW-0732">Signal</keyword>
<sequence>MFRSSIRANVWLQIWCWHSSLSASTCSWDRFWTHSNPFKSSAPGGMFGHRFRSWPQPSSSSSLAICGPPEFTTAPASLAATAATITNPTSKTTWNRAIMVPPSPLFPVAAPRKNTSSFRKRLPQRSAEHPTADRLERVLAALLRYTDSF</sequence>
<feature type="signal peptide" evidence="1">
    <location>
        <begin position="1"/>
        <end position="22"/>
    </location>
</feature>
<organism evidence="2">
    <name type="scientific">Culex pipiens</name>
    <name type="common">House mosquito</name>
    <dbReference type="NCBI Taxonomy" id="7175"/>
    <lineage>
        <taxon>Eukaryota</taxon>
        <taxon>Metazoa</taxon>
        <taxon>Ecdysozoa</taxon>
        <taxon>Arthropoda</taxon>
        <taxon>Hexapoda</taxon>
        <taxon>Insecta</taxon>
        <taxon>Pterygota</taxon>
        <taxon>Neoptera</taxon>
        <taxon>Endopterygota</taxon>
        <taxon>Diptera</taxon>
        <taxon>Nematocera</taxon>
        <taxon>Culicoidea</taxon>
        <taxon>Culicidae</taxon>
        <taxon>Culicinae</taxon>
        <taxon>Culicini</taxon>
        <taxon>Culex</taxon>
        <taxon>Culex</taxon>
    </lineage>
</organism>
<dbReference type="EMBL" id="HBUE01031973">
    <property type="protein sequence ID" value="CAG6456928.1"/>
    <property type="molecule type" value="Transcribed_RNA"/>
</dbReference>